<reference evidence="3" key="1">
    <citation type="submission" date="2021-01" db="EMBL/GenBank/DDBJ databases">
        <authorList>
            <person name="Corre E."/>
            <person name="Pelletier E."/>
            <person name="Niang G."/>
            <person name="Scheremetjew M."/>
            <person name="Finn R."/>
            <person name="Kale V."/>
            <person name="Holt S."/>
            <person name="Cochrane G."/>
            <person name="Meng A."/>
            <person name="Brown T."/>
            <person name="Cohen L."/>
        </authorList>
    </citation>
    <scope>NUCLEOTIDE SEQUENCE</scope>
    <source>
        <strain evidence="3">CCMP281</strain>
    </source>
</reference>
<organism evidence="3">
    <name type="scientific">Haptolina ericina</name>
    <dbReference type="NCBI Taxonomy" id="156174"/>
    <lineage>
        <taxon>Eukaryota</taxon>
        <taxon>Haptista</taxon>
        <taxon>Haptophyta</taxon>
        <taxon>Prymnesiophyceae</taxon>
        <taxon>Prymnesiales</taxon>
        <taxon>Prymnesiaceae</taxon>
        <taxon>Haptolina</taxon>
    </lineage>
</organism>
<feature type="chain" id="PRO_5031058401" description="PSI-J" evidence="2">
    <location>
        <begin position="22"/>
        <end position="187"/>
    </location>
</feature>
<evidence type="ECO:0000256" key="2">
    <source>
        <dbReference type="SAM" id="SignalP"/>
    </source>
</evidence>
<keyword evidence="1" id="KW-1133">Transmembrane helix</keyword>
<evidence type="ECO:0008006" key="4">
    <source>
        <dbReference type="Google" id="ProtNLM"/>
    </source>
</evidence>
<sequence>MMKLGLVLLVAHSAALDVVRSRGAPPGQRVTASSLEDLTAVRPGSCSQHSRRRLVSCAVPIGLFITSRTAAAFAADELPAEATFLVPTPLGIISYGLKKQSQRQEACYDAGECVDKVPYYQIECGRGDSACSERKRRLAKKEIGLFFSDPGASPALLVFSLFLLGGPFAGVTRATITVLRQLMKKPP</sequence>
<accession>A0A7S3BY20</accession>
<keyword evidence="2" id="KW-0732">Signal</keyword>
<feature type="transmembrane region" description="Helical" evidence="1">
    <location>
        <begin position="155"/>
        <end position="176"/>
    </location>
</feature>
<dbReference type="AlphaFoldDB" id="A0A7S3BY20"/>
<name>A0A7S3BY20_9EUKA</name>
<feature type="signal peptide" evidence="2">
    <location>
        <begin position="1"/>
        <end position="21"/>
    </location>
</feature>
<keyword evidence="1" id="KW-0812">Transmembrane</keyword>
<evidence type="ECO:0000313" key="3">
    <source>
        <dbReference type="EMBL" id="CAE0148357.1"/>
    </source>
</evidence>
<gene>
    <name evidence="3" type="ORF">HERI1096_LOCUS37323</name>
</gene>
<protein>
    <recommendedName>
        <fullName evidence="4">PSI-J</fullName>
    </recommendedName>
</protein>
<evidence type="ECO:0000256" key="1">
    <source>
        <dbReference type="SAM" id="Phobius"/>
    </source>
</evidence>
<keyword evidence="1" id="KW-0472">Membrane</keyword>
<dbReference type="EMBL" id="HBHX01067566">
    <property type="protein sequence ID" value="CAE0148357.1"/>
    <property type="molecule type" value="Transcribed_RNA"/>
</dbReference>
<proteinExistence type="predicted"/>